<comment type="subunit">
    <text evidence="10">Heterodimer of AddA and RexB.</text>
</comment>
<evidence type="ECO:0000256" key="1">
    <source>
        <dbReference type="ARBA" id="ARBA00022722"/>
    </source>
</evidence>
<dbReference type="InterPro" id="IPR038726">
    <property type="entry name" value="PDDEXK_AddAB-type"/>
</dbReference>
<dbReference type="Proteomes" id="UP000237923">
    <property type="component" value="Unassembled WGS sequence"/>
</dbReference>
<dbReference type="InterPro" id="IPR011604">
    <property type="entry name" value="PDDEXK-like_dom_sf"/>
</dbReference>
<reference evidence="13 16" key="1">
    <citation type="submission" date="2018-02" db="EMBL/GenBank/DDBJ databases">
        <authorList>
            <person name="Rodrigo-Torres L."/>
            <person name="Arahal R. D."/>
            <person name="Lucena T."/>
        </authorList>
    </citation>
    <scope>NUCLEOTIDE SEQUENCE [LARGE SCALE GENOMIC DNA]</scope>
    <source>
        <strain evidence="13 16">CECT 8486</strain>
    </source>
</reference>
<evidence type="ECO:0000256" key="3">
    <source>
        <dbReference type="ARBA" id="ARBA00022763"/>
    </source>
</evidence>
<evidence type="ECO:0000313" key="14">
    <source>
        <dbReference type="EMBL" id="SPE06352.1"/>
    </source>
</evidence>
<dbReference type="AlphaFoldDB" id="A0A2N9K6Z2"/>
<evidence type="ECO:0000256" key="2">
    <source>
        <dbReference type="ARBA" id="ARBA00022741"/>
    </source>
</evidence>
<dbReference type="EC" id="3.1.-.-" evidence="10"/>
<keyword evidence="2 10" id="KW-0547">Nucleotide-binding</keyword>
<proteinExistence type="inferred from homology"/>
<evidence type="ECO:0000256" key="8">
    <source>
        <dbReference type="ARBA" id="ARBA00023125"/>
    </source>
</evidence>
<dbReference type="Gene3D" id="3.40.50.300">
    <property type="entry name" value="P-loop containing nucleotide triphosphate hydrolases"/>
    <property type="match status" value="4"/>
</dbReference>
<dbReference type="GO" id="GO:0000724">
    <property type="term" value="P:double-strand break repair via homologous recombination"/>
    <property type="evidence" value="ECO:0007669"/>
    <property type="project" value="UniProtKB-UniRule"/>
</dbReference>
<keyword evidence="1 10" id="KW-0540">Nuclease</keyword>
<evidence type="ECO:0000256" key="6">
    <source>
        <dbReference type="ARBA" id="ARBA00022839"/>
    </source>
</evidence>
<keyword evidence="9 10" id="KW-0234">DNA repair</keyword>
<evidence type="ECO:0000256" key="10">
    <source>
        <dbReference type="HAMAP-Rule" id="MF_01453"/>
    </source>
</evidence>
<comment type="similarity">
    <text evidence="10">Belongs to the helicase family. AddB/RexB type 2 subfamily.</text>
</comment>
<dbReference type="PANTHER" id="PTHR30591:SF1">
    <property type="entry name" value="RECBCD ENZYME SUBUNIT RECC"/>
    <property type="match status" value="1"/>
</dbReference>
<dbReference type="InterPro" id="IPR049035">
    <property type="entry name" value="ADDB_N"/>
</dbReference>
<dbReference type="Proteomes" id="UP000239237">
    <property type="component" value="Unassembled WGS sequence"/>
</dbReference>
<evidence type="ECO:0000259" key="11">
    <source>
        <dbReference type="Pfam" id="PF12705"/>
    </source>
</evidence>
<evidence type="ECO:0000313" key="13">
    <source>
        <dbReference type="EMBL" id="SPD91127.1"/>
    </source>
</evidence>
<accession>A0A2N9K6Z2</accession>
<dbReference type="Pfam" id="PF21445">
    <property type="entry name" value="ADDB_N"/>
    <property type="match status" value="1"/>
</dbReference>
<comment type="caution">
    <text evidence="10">Lacks conserved residue(s) required for the propagation of feature annotation.</text>
</comment>
<evidence type="ECO:0000256" key="5">
    <source>
        <dbReference type="ARBA" id="ARBA00022806"/>
    </source>
</evidence>
<evidence type="ECO:0000256" key="7">
    <source>
        <dbReference type="ARBA" id="ARBA00022840"/>
    </source>
</evidence>
<dbReference type="EMBL" id="OKQU01000001">
    <property type="protein sequence ID" value="SPE06352.1"/>
    <property type="molecule type" value="Genomic_DNA"/>
</dbReference>
<organism evidence="14 15">
    <name type="scientific">Leuconostoc suionicum</name>
    <dbReference type="NCBI Taxonomy" id="1511761"/>
    <lineage>
        <taxon>Bacteria</taxon>
        <taxon>Bacillati</taxon>
        <taxon>Bacillota</taxon>
        <taxon>Bacilli</taxon>
        <taxon>Lactobacillales</taxon>
        <taxon>Lactobacillaceae</taxon>
        <taxon>Leuconostoc</taxon>
    </lineage>
</organism>
<keyword evidence="4 10" id="KW-0378">Hydrolase</keyword>
<evidence type="ECO:0000313" key="16">
    <source>
        <dbReference type="Proteomes" id="UP000239237"/>
    </source>
</evidence>
<dbReference type="RefSeq" id="WP_105299473.1">
    <property type="nucleotide sequence ID" value="NZ_CAURUR010000003.1"/>
</dbReference>
<dbReference type="EMBL" id="OKQR01000001">
    <property type="protein sequence ID" value="SPD91127.1"/>
    <property type="molecule type" value="Genomic_DNA"/>
</dbReference>
<keyword evidence="5 10" id="KW-0347">Helicase</keyword>
<feature type="domain" description="ATP-dependent helicase/deoxyribonuclease subunit B N-terminal" evidence="12">
    <location>
        <begin position="6"/>
        <end position="282"/>
    </location>
</feature>
<keyword evidence="3 10" id="KW-0227">DNA damage</keyword>
<gene>
    <name evidence="14" type="primary">addB</name>
    <name evidence="10" type="synonym">rexB</name>
    <name evidence="13" type="ORF">LES8486_00096</name>
    <name evidence="14" type="ORF">LES9216_00243</name>
</gene>
<protein>
    <recommendedName>
        <fullName evidence="10">ATP-dependent helicase/deoxyribonuclease subunit B</fullName>
        <ecNumber evidence="10">3.1.-.-</ecNumber>
    </recommendedName>
    <alternativeName>
        <fullName evidence="10">ATP-dependent helicase/nuclease subunit RexB</fullName>
    </alternativeName>
</protein>
<evidence type="ECO:0000256" key="4">
    <source>
        <dbReference type="ARBA" id="ARBA00022801"/>
    </source>
</evidence>
<sequence>MSLNVVMGNGQHDLRSEMLTKIQQQFRQNELLTVFYIVPNHVKFDSEVNVLQRFSTMNGNDASELYAQSRLQVYSLTRLAWALMKNTPDRQPDIVEPTGLFMIVSNILREQSDNLPVFSRMQTKSGFVSALVAQLVELRASNVTPENLLEILENSADNIFLRQTLNAKLHDLAIVADDFNARMGEHQITGQETLIAFSKQLADLKLSNVAFYFDGFNGFTSAEMMVVNQLITTYPVTMGVLGDPEKIGQQQEGDVFFKPMTTVEQLSVTARTAQQEVTITAATKMRPLSRTAQQVLGAWACLGEYRNFTGSRDEVHLNVFAAENPITEIKEVARRIRRSLVDDPTLHLRDIIILSRDLTPYQAHIEAVMSQFELPYFLDIDVNMMNHPLVELILNLLAPNKFQYQTMLAILKTGLLRPTFENKIVSHDEFFDIVSHMDNYLYAYRPYESRWRDFSRPFKLFQVTRDDDDTEISEDEKVNNRLEYLRHFIVEAFDELDDGFAMAKNLRQSVTHLVLWLQKYHVTDALLEQRDDFIAQGNLSRSQQSEEVWQMLTKTLDEMVEIDGERSVSLTDIVTTLQVGLSGAKFSGIPNNLDQLMISEAGIVQNTQYKQLYFIGGTRQNLPAQAKNAALINDAERSIVQPALQSGTNPRYLQNTAQQQMAEENLLFYGSLMSSIGSITLSYPILEPSGQLAEMSPFFKRLVDTFNSEVEVIGSIPSSAASLLKHYVGTARATLSDLVKILPVYGQTAAFKAVQNVISNTMQDRLERVLSAPNYQNNTTKLKPEFISALFGERLNVSISQLESYYSNPFAYFLQYGLKLQERATNELNVAQTGTLYHAVFENVLHELIVKNKSLRDITGDELRALVRQHMQSQLALPAFEILNDSGKMRATTNYLTRVCETLVLNLQAAARENTSKPEAVEQLFGFSKESLPPLSFARMQVRGKLDRFDKQDVNGEFGTIIDYKSNGKTFNWGQAYDGLQMQLLTYWNAAQQSAGKLGVAAIGGAFFAKISPEKTKLTNQTNLNALFTGKLIPETFKYRGLFISEPAYVSALTTLEPQEKSAHYPVVLLKNGALGKIGVDAVDPDEFALLLQRNRENIITAGDLILSGYFPIMPVEGGLTYSPYLDIIRFDRALGDTYKVQSPADKNSIIKLLKGGQD</sequence>
<feature type="domain" description="PD-(D/E)XK endonuclease-like" evidence="11">
    <location>
        <begin position="797"/>
        <end position="1115"/>
    </location>
</feature>
<dbReference type="HAMAP" id="MF_01453">
    <property type="entry name" value="AddB_type2"/>
    <property type="match status" value="1"/>
</dbReference>
<reference evidence="14 15" key="2">
    <citation type="submission" date="2018-02" db="EMBL/GenBank/DDBJ databases">
        <authorList>
            <person name="Cohen D.B."/>
            <person name="Kent A.D."/>
        </authorList>
    </citation>
    <scope>NUCLEOTIDE SEQUENCE [LARGE SCALE GENOMIC DNA]</scope>
    <source>
        <strain evidence="14 15">CECT 9216</strain>
    </source>
</reference>
<evidence type="ECO:0000313" key="15">
    <source>
        <dbReference type="Proteomes" id="UP000237923"/>
    </source>
</evidence>
<dbReference type="PANTHER" id="PTHR30591">
    <property type="entry name" value="RECBCD ENZYME SUBUNIT RECC"/>
    <property type="match status" value="1"/>
</dbReference>
<dbReference type="GO" id="GO:0016817">
    <property type="term" value="F:hydrolase activity, acting on acid anhydrides"/>
    <property type="evidence" value="ECO:0007669"/>
    <property type="project" value="InterPro"/>
</dbReference>
<evidence type="ECO:0000256" key="9">
    <source>
        <dbReference type="ARBA" id="ARBA00023204"/>
    </source>
</evidence>
<dbReference type="GO" id="GO:0003690">
    <property type="term" value="F:double-stranded DNA binding"/>
    <property type="evidence" value="ECO:0007669"/>
    <property type="project" value="UniProtKB-UniRule"/>
</dbReference>
<comment type="function">
    <text evidence="10">The heterodimer acts as both an ATP-dependent DNA helicase and an ATP-dependent, dual-direction single-stranded exonuclease. Recognizes the chi site generating a DNA molecule suitable for the initiation of homologous recombination. This subunit has 5' -&gt; 3' nuclease activity but not helicase activity.</text>
</comment>
<dbReference type="Pfam" id="PF12705">
    <property type="entry name" value="PDDEXK_1"/>
    <property type="match status" value="1"/>
</dbReference>
<keyword evidence="6 10" id="KW-0269">Exonuclease</keyword>
<dbReference type="Gene3D" id="3.90.320.10">
    <property type="match status" value="1"/>
</dbReference>
<keyword evidence="16" id="KW-1185">Reference proteome</keyword>
<dbReference type="InterPro" id="IPR014141">
    <property type="entry name" value="DNA_helicase_suRexB"/>
</dbReference>
<dbReference type="SUPFAM" id="SSF52540">
    <property type="entry name" value="P-loop containing nucleoside triphosphate hydrolases"/>
    <property type="match status" value="1"/>
</dbReference>
<evidence type="ECO:0000259" key="12">
    <source>
        <dbReference type="Pfam" id="PF21445"/>
    </source>
</evidence>
<name>A0A2N9K6Z2_9LACO</name>
<dbReference type="GO" id="GO:0004386">
    <property type="term" value="F:helicase activity"/>
    <property type="evidence" value="ECO:0007669"/>
    <property type="project" value="UniProtKB-KW"/>
</dbReference>
<comment type="miscellaneous">
    <text evidence="10">Despite having helicase-like domains, this subunit does not have helicase activity.</text>
</comment>
<keyword evidence="8 10" id="KW-0238">DNA-binding</keyword>
<dbReference type="InterPro" id="IPR027417">
    <property type="entry name" value="P-loop_NTPase"/>
</dbReference>
<dbReference type="GO" id="GO:0005524">
    <property type="term" value="F:ATP binding"/>
    <property type="evidence" value="ECO:0007669"/>
    <property type="project" value="UniProtKB-UniRule"/>
</dbReference>
<comment type="cofactor">
    <cofactor evidence="10">
        <name>Mg(2+)</name>
        <dbReference type="ChEBI" id="CHEBI:18420"/>
    </cofactor>
</comment>
<dbReference type="GO" id="GO:0008409">
    <property type="term" value="F:5'-3' exonuclease activity"/>
    <property type="evidence" value="ECO:0007669"/>
    <property type="project" value="UniProtKB-UniRule"/>
</dbReference>
<keyword evidence="7 10" id="KW-0067">ATP-binding</keyword>